<evidence type="ECO:0000313" key="7">
    <source>
        <dbReference type="Ensembl" id="ENSGMOP00000026944.1"/>
    </source>
</evidence>
<feature type="domain" description="Ig-like" evidence="6">
    <location>
        <begin position="378"/>
        <end position="448"/>
    </location>
</feature>
<protein>
    <recommendedName>
        <fullName evidence="6">Ig-like domain-containing protein</fullName>
    </recommendedName>
</protein>
<dbReference type="Proteomes" id="UP000694546">
    <property type="component" value="Chromosome 11"/>
</dbReference>
<keyword evidence="5" id="KW-0472">Membrane</keyword>
<dbReference type="InterPro" id="IPR003599">
    <property type="entry name" value="Ig_sub"/>
</dbReference>
<feature type="domain" description="Ig-like" evidence="6">
    <location>
        <begin position="133"/>
        <end position="220"/>
    </location>
</feature>
<evidence type="ECO:0000256" key="2">
    <source>
        <dbReference type="ARBA" id="ARBA00023157"/>
    </source>
</evidence>
<dbReference type="InterPro" id="IPR007110">
    <property type="entry name" value="Ig-like_dom"/>
</dbReference>
<organism evidence="7 8">
    <name type="scientific">Gadus morhua</name>
    <name type="common">Atlantic cod</name>
    <dbReference type="NCBI Taxonomy" id="8049"/>
    <lineage>
        <taxon>Eukaryota</taxon>
        <taxon>Metazoa</taxon>
        <taxon>Chordata</taxon>
        <taxon>Craniata</taxon>
        <taxon>Vertebrata</taxon>
        <taxon>Euteleostomi</taxon>
        <taxon>Actinopterygii</taxon>
        <taxon>Neopterygii</taxon>
        <taxon>Teleostei</taxon>
        <taxon>Neoteleostei</taxon>
        <taxon>Acanthomorphata</taxon>
        <taxon>Zeiogadaria</taxon>
        <taxon>Gadariae</taxon>
        <taxon>Gadiformes</taxon>
        <taxon>Gadoidei</taxon>
        <taxon>Gadidae</taxon>
        <taxon>Gadus</taxon>
    </lineage>
</organism>
<keyword evidence="2" id="KW-1015">Disulfide bond</keyword>
<dbReference type="SMART" id="SM00409">
    <property type="entry name" value="IG"/>
    <property type="match status" value="4"/>
</dbReference>
<dbReference type="PANTHER" id="PTHR44337:SF16">
    <property type="entry name" value="CARCINOEMBRYONIC ANTIGEN-RELATED CELL ADHESION MOLECULE 20-LIKE-RELATED"/>
    <property type="match status" value="1"/>
</dbReference>
<dbReference type="SMART" id="SM00408">
    <property type="entry name" value="IGc2"/>
    <property type="match status" value="3"/>
</dbReference>
<dbReference type="Ensembl" id="ENSGMOT00000073636.1">
    <property type="protein sequence ID" value="ENSGMOP00000026944.1"/>
    <property type="gene ID" value="ENSGMOG00000023465.1"/>
</dbReference>
<dbReference type="InterPro" id="IPR036179">
    <property type="entry name" value="Ig-like_dom_sf"/>
</dbReference>
<dbReference type="Gene3D" id="2.60.40.10">
    <property type="entry name" value="Immunoglobulins"/>
    <property type="match status" value="5"/>
</dbReference>
<evidence type="ECO:0000313" key="8">
    <source>
        <dbReference type="Proteomes" id="UP000694546"/>
    </source>
</evidence>
<evidence type="ECO:0000256" key="5">
    <source>
        <dbReference type="SAM" id="Phobius"/>
    </source>
</evidence>
<evidence type="ECO:0000256" key="3">
    <source>
        <dbReference type="ARBA" id="ARBA00023180"/>
    </source>
</evidence>
<evidence type="ECO:0000256" key="4">
    <source>
        <dbReference type="ARBA" id="ARBA00023319"/>
    </source>
</evidence>
<feature type="domain" description="Ig-like" evidence="6">
    <location>
        <begin position="227"/>
        <end position="307"/>
    </location>
</feature>
<proteinExistence type="predicted"/>
<keyword evidence="8" id="KW-1185">Reference proteome</keyword>
<reference evidence="7" key="1">
    <citation type="submission" date="2025-08" db="UniProtKB">
        <authorList>
            <consortium name="Ensembl"/>
        </authorList>
    </citation>
    <scope>IDENTIFICATION</scope>
</reference>
<dbReference type="SUPFAM" id="SSF48726">
    <property type="entry name" value="Immunoglobulin"/>
    <property type="match status" value="4"/>
</dbReference>
<name>A0A8C5A5N5_GADMO</name>
<feature type="transmembrane region" description="Helical" evidence="5">
    <location>
        <begin position="450"/>
        <end position="471"/>
    </location>
</feature>
<evidence type="ECO:0000259" key="6">
    <source>
        <dbReference type="PROSITE" id="PS50835"/>
    </source>
</evidence>
<accession>A0A8C5A5N5</accession>
<keyword evidence="4" id="KW-0393">Immunoglobulin domain</keyword>
<sequence>FEYRDFRFDTRIVTALVCVCRSDGVGVLPDRLGGAVGESVMLKVDQSSPLVMASVAWRFHLDSGTVIPIITSAVETTTAPEYINRTKFDHITGSLELSILTLNDTGLYEVIIIPPSSHPLHGACNLQVQVRVSGVTVTPNTTELMEFSSSVRISCQVSTGTYLSYLWMNGSSEITVLSDRVQVGDGGTSLTILNVTRYDRGPYTCNVSNLISTQESAPLTLHPIYGPVSIQINVPVDSVEIGQTLHLSCRAESTPPAHFTWMNGVNEEIGHGAEFLKTATLLDSGEYTCLAVNNITKLELRAVQSISVTGTLLPFILYRQTVQVGDGGTSLTILNVTRYDRGPYTCNVSNLISTQESLWLKLNHGRTIYVQVDQVQIGQVLHLSCRAESTPPADFTWMNGMNEEIGSGADFQKTATLLDSGEYTCLAVNSITKLELRAVQNNSSSQLSSGAIAGIAIAVILTVVLVGALIYRFHTSRYAVWNGTPCINYTNNNLMMVHLRSLFT</sequence>
<dbReference type="PROSITE" id="PS50835">
    <property type="entry name" value="IG_LIKE"/>
    <property type="match status" value="3"/>
</dbReference>
<dbReference type="InterPro" id="IPR052598">
    <property type="entry name" value="IgSF_CEA-related"/>
</dbReference>
<keyword evidence="1" id="KW-0732">Signal</keyword>
<dbReference type="AlphaFoldDB" id="A0A8C5A5N5"/>
<dbReference type="GeneTree" id="ENSGT01130000278319"/>
<keyword evidence="3" id="KW-0325">Glycoprotein</keyword>
<keyword evidence="5" id="KW-1133">Transmembrane helix</keyword>
<keyword evidence="5" id="KW-0812">Transmembrane</keyword>
<dbReference type="Pfam" id="PF13927">
    <property type="entry name" value="Ig_3"/>
    <property type="match status" value="1"/>
</dbReference>
<reference evidence="7" key="2">
    <citation type="submission" date="2025-09" db="UniProtKB">
        <authorList>
            <consortium name="Ensembl"/>
        </authorList>
    </citation>
    <scope>IDENTIFICATION</scope>
</reference>
<dbReference type="Pfam" id="PF13895">
    <property type="entry name" value="Ig_2"/>
    <property type="match status" value="2"/>
</dbReference>
<dbReference type="InterPro" id="IPR003598">
    <property type="entry name" value="Ig_sub2"/>
</dbReference>
<dbReference type="PANTHER" id="PTHR44337">
    <property type="entry name" value="CARCINOEMBRYONIC ANTIGEN-RELATED CELL ADHESION MOLECULE 8"/>
    <property type="match status" value="1"/>
</dbReference>
<dbReference type="InterPro" id="IPR013783">
    <property type="entry name" value="Ig-like_fold"/>
</dbReference>
<evidence type="ECO:0000256" key="1">
    <source>
        <dbReference type="ARBA" id="ARBA00022729"/>
    </source>
</evidence>